<keyword evidence="3" id="KW-0479">Metal-binding</keyword>
<dbReference type="AlphaFoldDB" id="A0A8K0KWC7"/>
<comment type="caution">
    <text evidence="11">The sequence shown here is derived from an EMBL/GenBank/DDBJ whole genome shotgun (WGS) entry which is preliminary data.</text>
</comment>
<keyword evidence="5" id="KW-0378">Hydrolase</keyword>
<dbReference type="PANTHER" id="PTHR47466:SF1">
    <property type="entry name" value="METALLOPROTEASE MEP1 (AFU_ORTHOLOGUE AFUA_1G07730)-RELATED"/>
    <property type="match status" value="1"/>
</dbReference>
<keyword evidence="12" id="KW-1185">Reference proteome</keyword>
<name>A0A8K0KWC7_9PEZI</name>
<evidence type="ECO:0000256" key="2">
    <source>
        <dbReference type="ARBA" id="ARBA00022670"/>
    </source>
</evidence>
<dbReference type="Proteomes" id="UP000809789">
    <property type="component" value="Unassembled WGS sequence"/>
</dbReference>
<keyword evidence="4 9" id="KW-0732">Signal</keyword>
<evidence type="ECO:0000313" key="11">
    <source>
        <dbReference type="EMBL" id="KAG8625286.1"/>
    </source>
</evidence>
<evidence type="ECO:0000256" key="1">
    <source>
        <dbReference type="ARBA" id="ARBA00008721"/>
    </source>
</evidence>
<keyword evidence="6" id="KW-0862">Zinc</keyword>
<keyword evidence="8" id="KW-1015">Disulfide bond</keyword>
<evidence type="ECO:0000256" key="9">
    <source>
        <dbReference type="SAM" id="SignalP"/>
    </source>
</evidence>
<evidence type="ECO:0000256" key="8">
    <source>
        <dbReference type="ARBA" id="ARBA00023157"/>
    </source>
</evidence>
<protein>
    <recommendedName>
        <fullName evidence="10">Peptidase M43 pregnancy-associated plasma-A domain-containing protein</fullName>
    </recommendedName>
</protein>
<feature type="chain" id="PRO_5035459553" description="Peptidase M43 pregnancy-associated plasma-A domain-containing protein" evidence="9">
    <location>
        <begin position="19"/>
        <end position="283"/>
    </location>
</feature>
<dbReference type="GO" id="GO:0006508">
    <property type="term" value="P:proteolysis"/>
    <property type="evidence" value="ECO:0007669"/>
    <property type="project" value="UniProtKB-KW"/>
</dbReference>
<evidence type="ECO:0000313" key="12">
    <source>
        <dbReference type="Proteomes" id="UP000809789"/>
    </source>
</evidence>
<dbReference type="OrthoDB" id="536211at2759"/>
<evidence type="ECO:0000256" key="4">
    <source>
        <dbReference type="ARBA" id="ARBA00022729"/>
    </source>
</evidence>
<sequence length="283" mass="30752">MKLTLGVPLASSALSASAQTFGACGTREAPVELRRPAAQIQDEFFGAQVAADSYTIETFVHVITTQAAENDYPRALINAQLQTLNERYAASSFSFNTVSVDYYVNDTWARCYDPFGTSCQREYKSALRKGTYSDLNLYYLSDLGEGIGLLGFATFPETAPTATDVILDGAVNLAATLTGAGVPSYEDYDLGLTTVHEVGHWLGLFHTFQGFSCTGAGDQVDDTPQQLDYNGGCPARVDSCPDSPGDDPIKNYMDYTSDFCKDQFSPGQNDRMQNLYGTLRLGK</sequence>
<evidence type="ECO:0000259" key="10">
    <source>
        <dbReference type="Pfam" id="PF05572"/>
    </source>
</evidence>
<dbReference type="CDD" id="cd04275">
    <property type="entry name" value="ZnMc_pappalysin_like"/>
    <property type="match status" value="1"/>
</dbReference>
<dbReference type="PANTHER" id="PTHR47466">
    <property type="match status" value="1"/>
</dbReference>
<evidence type="ECO:0000256" key="6">
    <source>
        <dbReference type="ARBA" id="ARBA00022833"/>
    </source>
</evidence>
<evidence type="ECO:0000256" key="3">
    <source>
        <dbReference type="ARBA" id="ARBA00022723"/>
    </source>
</evidence>
<dbReference type="SUPFAM" id="SSF55486">
    <property type="entry name" value="Metalloproteases ('zincins'), catalytic domain"/>
    <property type="match status" value="1"/>
</dbReference>
<dbReference type="Pfam" id="PF05572">
    <property type="entry name" value="Peptidase_M43"/>
    <property type="match status" value="1"/>
</dbReference>
<feature type="domain" description="Peptidase M43 pregnancy-associated plasma-A" evidence="10">
    <location>
        <begin position="135"/>
        <end position="274"/>
    </location>
</feature>
<dbReference type="Gene3D" id="3.40.390.10">
    <property type="entry name" value="Collagenase (Catalytic Domain)"/>
    <property type="match status" value="1"/>
</dbReference>
<organism evidence="11 12">
    <name type="scientific">Elsinoe batatas</name>
    <dbReference type="NCBI Taxonomy" id="2601811"/>
    <lineage>
        <taxon>Eukaryota</taxon>
        <taxon>Fungi</taxon>
        <taxon>Dikarya</taxon>
        <taxon>Ascomycota</taxon>
        <taxon>Pezizomycotina</taxon>
        <taxon>Dothideomycetes</taxon>
        <taxon>Dothideomycetidae</taxon>
        <taxon>Myriangiales</taxon>
        <taxon>Elsinoaceae</taxon>
        <taxon>Elsinoe</taxon>
    </lineage>
</organism>
<evidence type="ECO:0000256" key="5">
    <source>
        <dbReference type="ARBA" id="ARBA00022801"/>
    </source>
</evidence>
<gene>
    <name evidence="11" type="ORF">KVT40_007037</name>
</gene>
<dbReference type="GO" id="GO:0046872">
    <property type="term" value="F:metal ion binding"/>
    <property type="evidence" value="ECO:0007669"/>
    <property type="project" value="UniProtKB-KW"/>
</dbReference>
<dbReference type="InterPro" id="IPR008754">
    <property type="entry name" value="Peptidase_M43"/>
</dbReference>
<feature type="signal peptide" evidence="9">
    <location>
        <begin position="1"/>
        <end position="18"/>
    </location>
</feature>
<accession>A0A8K0KWC7</accession>
<comment type="similarity">
    <text evidence="1">Belongs to the peptidase M43B family.</text>
</comment>
<dbReference type="GO" id="GO:0008237">
    <property type="term" value="F:metallopeptidase activity"/>
    <property type="evidence" value="ECO:0007669"/>
    <property type="project" value="UniProtKB-KW"/>
</dbReference>
<proteinExistence type="inferred from homology"/>
<keyword evidence="2" id="KW-0645">Protease</keyword>
<reference evidence="11" key="1">
    <citation type="submission" date="2021-07" db="EMBL/GenBank/DDBJ databases">
        <title>Elsinoe batatas strain:CRI-CJ2 Genome sequencing and assembly.</title>
        <authorList>
            <person name="Huang L."/>
        </authorList>
    </citation>
    <scope>NUCLEOTIDE SEQUENCE</scope>
    <source>
        <strain evidence="11">CRI-CJ2</strain>
    </source>
</reference>
<keyword evidence="7" id="KW-0482">Metalloprotease</keyword>
<dbReference type="InterPro" id="IPR024079">
    <property type="entry name" value="MetalloPept_cat_dom_sf"/>
</dbReference>
<evidence type="ECO:0000256" key="7">
    <source>
        <dbReference type="ARBA" id="ARBA00023049"/>
    </source>
</evidence>
<dbReference type="EMBL" id="JAESVG020000008">
    <property type="protein sequence ID" value="KAG8625286.1"/>
    <property type="molecule type" value="Genomic_DNA"/>
</dbReference>
<dbReference type="PROSITE" id="PS51257">
    <property type="entry name" value="PROKAR_LIPOPROTEIN"/>
    <property type="match status" value="1"/>
</dbReference>